<feature type="domain" description="DUF6589" evidence="2">
    <location>
        <begin position="24"/>
        <end position="74"/>
    </location>
</feature>
<organism>
    <name type="scientific">Serpula lacrymans var. lacrymans (strain S7.9)</name>
    <name type="common">Dry rot fungus</name>
    <dbReference type="NCBI Taxonomy" id="578457"/>
    <lineage>
        <taxon>Eukaryota</taxon>
        <taxon>Fungi</taxon>
        <taxon>Dikarya</taxon>
        <taxon>Basidiomycota</taxon>
        <taxon>Agaricomycotina</taxon>
        <taxon>Agaricomycetes</taxon>
        <taxon>Agaricomycetidae</taxon>
        <taxon>Boletales</taxon>
        <taxon>Coniophorineae</taxon>
        <taxon>Serpulaceae</taxon>
        <taxon>Serpula</taxon>
    </lineage>
</organism>
<dbReference type="EMBL" id="GL945438">
    <property type="protein sequence ID" value="EGO21448.1"/>
    <property type="molecule type" value="Genomic_DNA"/>
</dbReference>
<accession>F8P4B0</accession>
<feature type="compositionally biased region" description="Basic and acidic residues" evidence="1">
    <location>
        <begin position="9"/>
        <end position="32"/>
    </location>
</feature>
<feature type="region of interest" description="Disordered" evidence="1">
    <location>
        <begin position="267"/>
        <end position="290"/>
    </location>
</feature>
<feature type="compositionally biased region" description="Acidic residues" evidence="1">
    <location>
        <begin position="274"/>
        <end position="290"/>
    </location>
</feature>
<evidence type="ECO:0000256" key="1">
    <source>
        <dbReference type="SAM" id="MobiDB-lite"/>
    </source>
</evidence>
<dbReference type="Pfam" id="PF20231">
    <property type="entry name" value="DUF6589"/>
    <property type="match status" value="1"/>
</dbReference>
<sequence>MPEQASCKQKKEQLDKKKAEKKGWPREETNQPFEGDRTLAQAIQFMSDSLGAREFAYAVTDGNTEWVYKHLKVIGMPGSFCGAGDLLQEHYNLLLQEFLVHIDILWDAQMKKDMLTNLGLAHRTNKEPEPHNNPKIETLLQTYCETELHLFWQQRDYGDCEVCNFERGIKKLAHGRVKKWIDKTTKSCGLMVGIQKVHNGGDSNRMEAQTAPTEEQWSSESDAESEIEEEHEFLQDLPNLGNCFIVEGDLILDYADDEEDEHTAVLQINKLGSDGEDVGDEDTDIDDKGN</sequence>
<feature type="region of interest" description="Disordered" evidence="1">
    <location>
        <begin position="199"/>
        <end position="231"/>
    </location>
</feature>
<dbReference type="AlphaFoldDB" id="F8P4B0"/>
<feature type="region of interest" description="Disordered" evidence="1">
    <location>
        <begin position="1"/>
        <end position="32"/>
    </location>
</feature>
<dbReference type="GeneID" id="18812870"/>
<protein>
    <recommendedName>
        <fullName evidence="2">DUF6589 domain-containing protein</fullName>
    </recommendedName>
</protein>
<dbReference type="InterPro" id="IPR046496">
    <property type="entry name" value="DUF6589"/>
</dbReference>
<proteinExistence type="predicted"/>
<reference evidence="3" key="1">
    <citation type="submission" date="2011-04" db="EMBL/GenBank/DDBJ databases">
        <title>Evolution of plant cell wall degrading machinery underlies the functional diversity of forest fungi.</title>
        <authorList>
            <consortium name="US DOE Joint Genome Institute (JGI-PGF)"/>
            <person name="Eastwood D.C."/>
            <person name="Floudas D."/>
            <person name="Binder M."/>
            <person name="Majcherczyk A."/>
            <person name="Schneider P."/>
            <person name="Aerts A."/>
            <person name="Asiegbu F.O."/>
            <person name="Baker S.E."/>
            <person name="Barry K."/>
            <person name="Bendiksby M."/>
            <person name="Blumentritt M."/>
            <person name="Coutinho P.M."/>
            <person name="Cullen D."/>
            <person name="Cullen D."/>
            <person name="Gathman A."/>
            <person name="Goodell B."/>
            <person name="Henrissat B."/>
            <person name="Ihrmark K."/>
            <person name="Kauserud H."/>
            <person name="Kohler A."/>
            <person name="LaButti K."/>
            <person name="Lapidus A."/>
            <person name="Lavin J.L."/>
            <person name="Lee Y.-H."/>
            <person name="Lindquist E."/>
            <person name="Lilly W."/>
            <person name="Lucas S."/>
            <person name="Morin E."/>
            <person name="Murat C."/>
            <person name="Oguiza J.A."/>
            <person name="Park J."/>
            <person name="Pisabarro A.G."/>
            <person name="Riley R."/>
            <person name="Rosling A."/>
            <person name="Salamov A."/>
            <person name="Schmidt O."/>
            <person name="Schmutz J."/>
            <person name="Skrede I."/>
            <person name="Stenlid J."/>
            <person name="Wiebenga A."/>
            <person name="Xie X."/>
            <person name="Kues U."/>
            <person name="Hibbett D.S."/>
            <person name="Hoffmeister D."/>
            <person name="Hogberg N."/>
            <person name="Martin F."/>
            <person name="Grigoriev I.V."/>
            <person name="Watkinson S.C."/>
        </authorList>
    </citation>
    <scope>NUCLEOTIDE SEQUENCE</scope>
    <source>
        <strain evidence="3">S7.9</strain>
    </source>
</reference>
<dbReference type="OrthoDB" id="3033641at2759"/>
<dbReference type="Proteomes" id="UP000008064">
    <property type="component" value="Unassembled WGS sequence"/>
</dbReference>
<dbReference type="HOGENOM" id="CLU_1107680_0_0_1"/>
<gene>
    <name evidence="3" type="ORF">SERLADRAFT_410104</name>
</gene>
<feature type="compositionally biased region" description="Acidic residues" evidence="1">
    <location>
        <begin position="221"/>
        <end position="231"/>
    </location>
</feature>
<evidence type="ECO:0000313" key="3">
    <source>
        <dbReference type="EMBL" id="EGO21448.1"/>
    </source>
</evidence>
<evidence type="ECO:0000259" key="2">
    <source>
        <dbReference type="Pfam" id="PF20231"/>
    </source>
</evidence>
<feature type="compositionally biased region" description="Polar residues" evidence="1">
    <location>
        <begin position="206"/>
        <end position="216"/>
    </location>
</feature>
<name>F8P4B0_SERL9</name>
<dbReference type="RefSeq" id="XP_007321234.1">
    <property type="nucleotide sequence ID" value="XM_007321172.1"/>
</dbReference>
<dbReference type="KEGG" id="sla:SERLADRAFT_410104"/>